<name>A0A076YXW7_STRAG</name>
<keyword evidence="1" id="KW-0720">Serine protease</keyword>
<evidence type="ECO:0000256" key="1">
    <source>
        <dbReference type="ARBA" id="ARBA00022825"/>
    </source>
</evidence>
<dbReference type="InterPro" id="IPR009003">
    <property type="entry name" value="Peptidase_S1_PA"/>
</dbReference>
<dbReference type="Gene3D" id="2.40.10.10">
    <property type="entry name" value="Trypsin-like serine proteases"/>
    <property type="match status" value="1"/>
</dbReference>
<reference evidence="2" key="1">
    <citation type="submission" date="2013-09" db="EMBL/GenBank/DDBJ databases">
        <title>Emergence of vanG-mediated vancomycin-resistant Streptococcus agalactiae and Streptococcus anginosus.</title>
        <authorList>
            <person name="Beall B."/>
            <person name="Sammons S."/>
            <person name="Frace M."/>
            <person name="Knipe K."/>
            <person name="Srinivasan V."/>
        </authorList>
    </citation>
    <scope>NUCLEOTIDE SEQUENCE</scope>
    <source>
        <strain evidence="2">2113</strain>
    </source>
</reference>
<dbReference type="GO" id="GO:0008236">
    <property type="term" value="F:serine-type peptidase activity"/>
    <property type="evidence" value="ECO:0007669"/>
    <property type="project" value="UniProtKB-KW"/>
</dbReference>
<protein>
    <recommendedName>
        <fullName evidence="3">Serine protease</fullName>
    </recommendedName>
</protein>
<dbReference type="EMBL" id="KF697366">
    <property type="protein sequence ID" value="AJQ17000.1"/>
    <property type="molecule type" value="Genomic_DNA"/>
</dbReference>
<proteinExistence type="predicted"/>
<accession>A0A076YXW7</accession>
<evidence type="ECO:0008006" key="3">
    <source>
        <dbReference type="Google" id="ProtNLM"/>
    </source>
</evidence>
<sequence>MDKTITISPYSMASYYVDVFFNDIKLSNATCFFTKRKDTLYLVTNWHVVSGRNADSKICLDKMGSVPNKLRVYVPREGENSTVSYDDDFYMDIDLLDQEGNKLWYEMQKDDRMVDVVVVPLHEVKGAYITIEDAEEPYNEQVYFEIASEIYIIGFPFGKQTGYIPIWKKASVASEPELDVEDLPYFFADTATKSGMSGSPVILYKDRPVVLMSESEKKFSRHWTKLVGIYSGRIGADSETKGDAQLGRVWKPHIIQELIDSHES</sequence>
<keyword evidence="1" id="KW-0645">Protease</keyword>
<dbReference type="AlphaFoldDB" id="A0A076YXW7"/>
<organism evidence="2">
    <name type="scientific">Streptococcus agalactiae</name>
    <dbReference type="NCBI Taxonomy" id="1311"/>
    <lineage>
        <taxon>Bacteria</taxon>
        <taxon>Bacillati</taxon>
        <taxon>Bacillota</taxon>
        <taxon>Bacilli</taxon>
        <taxon>Lactobacillales</taxon>
        <taxon>Streptococcaceae</taxon>
        <taxon>Streptococcus</taxon>
    </lineage>
</organism>
<dbReference type="SUPFAM" id="SSF50494">
    <property type="entry name" value="Trypsin-like serine proteases"/>
    <property type="match status" value="1"/>
</dbReference>
<dbReference type="Pfam" id="PF13365">
    <property type="entry name" value="Trypsin_2"/>
    <property type="match status" value="1"/>
</dbReference>
<dbReference type="RefSeq" id="WP_021418940.1">
    <property type="nucleotide sequence ID" value="NZ_CP007570.1"/>
</dbReference>
<keyword evidence="1" id="KW-0378">Hydrolase</keyword>
<dbReference type="PATRIC" id="fig|1311.142.peg.603"/>
<dbReference type="InterPro" id="IPR043504">
    <property type="entry name" value="Peptidase_S1_PA_chymotrypsin"/>
</dbReference>
<evidence type="ECO:0000313" key="2">
    <source>
        <dbReference type="EMBL" id="AJQ17000.1"/>
    </source>
</evidence>